<keyword evidence="8 12" id="KW-1133">Transmembrane helix</keyword>
<dbReference type="AlphaFoldDB" id="A0A0J8CRP7"/>
<evidence type="ECO:0000256" key="4">
    <source>
        <dbReference type="ARBA" id="ARBA00022614"/>
    </source>
</evidence>
<dbReference type="EMBL" id="KQ090056">
    <property type="protein sequence ID" value="KMT16450.1"/>
    <property type="molecule type" value="Genomic_DNA"/>
</dbReference>
<comment type="similarity">
    <text evidence="2">Belongs to the RLP family.</text>
</comment>
<reference evidence="15 16" key="1">
    <citation type="journal article" date="2014" name="Nature">
        <title>The genome of the recently domesticated crop plant sugar beet (Beta vulgaris).</title>
        <authorList>
            <person name="Dohm J.C."/>
            <person name="Minoche A.E."/>
            <person name="Holtgrawe D."/>
            <person name="Capella-Gutierrez S."/>
            <person name="Zakrzewski F."/>
            <person name="Tafer H."/>
            <person name="Rupp O."/>
            <person name="Sorensen T.R."/>
            <person name="Stracke R."/>
            <person name="Reinhardt R."/>
            <person name="Goesmann A."/>
            <person name="Kraft T."/>
            <person name="Schulz B."/>
            <person name="Stadler P.F."/>
            <person name="Schmidt T."/>
            <person name="Gabaldon T."/>
            <person name="Lehrach H."/>
            <person name="Weisshaar B."/>
            <person name="Himmelbauer H."/>
        </authorList>
    </citation>
    <scope>NUCLEOTIDE SEQUENCE [LARGE SCALE GENOMIC DNA]</scope>
    <source>
        <tissue evidence="15">Taproot</tissue>
    </source>
</reference>
<evidence type="ECO:0000256" key="1">
    <source>
        <dbReference type="ARBA" id="ARBA00004251"/>
    </source>
</evidence>
<keyword evidence="5 12" id="KW-0812">Transmembrane</keyword>
<evidence type="ECO:0000256" key="10">
    <source>
        <dbReference type="ARBA" id="ARBA00023170"/>
    </source>
</evidence>
<dbReference type="FunFam" id="3.80.10.10:FF:000111">
    <property type="entry name" value="LRR receptor-like serine/threonine-protein kinase ERECTA"/>
    <property type="match status" value="1"/>
</dbReference>
<dbReference type="FunFam" id="3.80.10.10:FF:001347">
    <property type="entry name" value="LRR receptor-like serine/threonine-protein kinase GSO2"/>
    <property type="match status" value="1"/>
</dbReference>
<keyword evidence="4" id="KW-0433">Leucine-rich repeat</keyword>
<evidence type="ECO:0000313" key="15">
    <source>
        <dbReference type="EMBL" id="KMT16450.1"/>
    </source>
</evidence>
<dbReference type="PANTHER" id="PTHR48063">
    <property type="entry name" value="LRR RECEPTOR-LIKE KINASE"/>
    <property type="match status" value="1"/>
</dbReference>
<evidence type="ECO:0000256" key="7">
    <source>
        <dbReference type="ARBA" id="ARBA00022737"/>
    </source>
</evidence>
<dbReference type="OMA" id="MASFWGV"/>
<accession>A0A0J8CRP7</accession>
<keyword evidence="3" id="KW-1003">Cell membrane</keyword>
<dbReference type="SUPFAM" id="SSF52047">
    <property type="entry name" value="RNI-like"/>
    <property type="match status" value="1"/>
</dbReference>
<proteinExistence type="inferred from homology"/>
<evidence type="ECO:0000256" key="6">
    <source>
        <dbReference type="ARBA" id="ARBA00022729"/>
    </source>
</evidence>
<evidence type="ECO:0000256" key="3">
    <source>
        <dbReference type="ARBA" id="ARBA00022475"/>
    </source>
</evidence>
<keyword evidence="10" id="KW-0675">Receptor</keyword>
<dbReference type="InterPro" id="IPR032675">
    <property type="entry name" value="LRR_dom_sf"/>
</dbReference>
<dbReference type="SMART" id="SM00369">
    <property type="entry name" value="LRR_TYP"/>
    <property type="match status" value="11"/>
</dbReference>
<dbReference type="Pfam" id="PF08263">
    <property type="entry name" value="LRRNT_2"/>
    <property type="match status" value="1"/>
</dbReference>
<evidence type="ECO:0000256" key="8">
    <source>
        <dbReference type="ARBA" id="ARBA00022989"/>
    </source>
</evidence>
<dbReference type="InterPro" id="IPR013210">
    <property type="entry name" value="LRR_N_plant-typ"/>
</dbReference>
<feature type="transmembrane region" description="Helical" evidence="12">
    <location>
        <begin position="918"/>
        <end position="940"/>
    </location>
</feature>
<evidence type="ECO:0000313" key="16">
    <source>
        <dbReference type="Proteomes" id="UP000035740"/>
    </source>
</evidence>
<dbReference type="Pfam" id="PF23598">
    <property type="entry name" value="LRR_14"/>
    <property type="match status" value="1"/>
</dbReference>
<keyword evidence="9 12" id="KW-0472">Membrane</keyword>
<dbReference type="Gene3D" id="3.80.10.10">
    <property type="entry name" value="Ribonuclease Inhibitor"/>
    <property type="match status" value="4"/>
</dbReference>
<dbReference type="SMART" id="SM00365">
    <property type="entry name" value="LRR_SD22"/>
    <property type="match status" value="6"/>
</dbReference>
<feature type="domain" description="Leucine-rich repeat-containing N-terminal plant-type" evidence="13">
    <location>
        <begin position="2"/>
        <end position="30"/>
    </location>
</feature>
<keyword evidence="7" id="KW-0677">Repeat</keyword>
<dbReference type="GO" id="GO:0005886">
    <property type="term" value="C:plasma membrane"/>
    <property type="evidence" value="ECO:0007669"/>
    <property type="project" value="UniProtKB-SubCell"/>
</dbReference>
<dbReference type="SUPFAM" id="SSF52058">
    <property type="entry name" value="L domain-like"/>
    <property type="match status" value="2"/>
</dbReference>
<dbReference type="InterPro" id="IPR003591">
    <property type="entry name" value="Leu-rich_rpt_typical-subtyp"/>
</dbReference>
<dbReference type="PRINTS" id="PR00019">
    <property type="entry name" value="LEURICHRPT"/>
</dbReference>
<dbReference type="InterPro" id="IPR001611">
    <property type="entry name" value="Leu-rich_rpt"/>
</dbReference>
<protein>
    <submittedName>
        <fullName evidence="15">Uncharacterized protein</fullName>
    </submittedName>
</protein>
<dbReference type="FunFam" id="3.80.10.10:FF:000095">
    <property type="entry name" value="LRR receptor-like serine/threonine-protein kinase GSO1"/>
    <property type="match status" value="2"/>
</dbReference>
<evidence type="ECO:0000256" key="2">
    <source>
        <dbReference type="ARBA" id="ARBA00009592"/>
    </source>
</evidence>
<dbReference type="Pfam" id="PF00560">
    <property type="entry name" value="LRR_1"/>
    <property type="match status" value="8"/>
</dbReference>
<feature type="domain" description="Disease resistance R13L4/SHOC-2-like LRR" evidence="14">
    <location>
        <begin position="314"/>
        <end position="512"/>
    </location>
</feature>
<dbReference type="InterPro" id="IPR046956">
    <property type="entry name" value="RLP23-like"/>
</dbReference>
<keyword evidence="16" id="KW-1185">Reference proteome</keyword>
<organism evidence="15 16">
    <name type="scientific">Beta vulgaris subsp. vulgaris</name>
    <name type="common">Beet</name>
    <dbReference type="NCBI Taxonomy" id="3555"/>
    <lineage>
        <taxon>Eukaryota</taxon>
        <taxon>Viridiplantae</taxon>
        <taxon>Streptophyta</taxon>
        <taxon>Embryophyta</taxon>
        <taxon>Tracheophyta</taxon>
        <taxon>Spermatophyta</taxon>
        <taxon>Magnoliopsida</taxon>
        <taxon>eudicotyledons</taxon>
        <taxon>Gunneridae</taxon>
        <taxon>Pentapetalae</taxon>
        <taxon>Caryophyllales</taxon>
        <taxon>Chenopodiaceae</taxon>
        <taxon>Betoideae</taxon>
        <taxon>Beta</taxon>
    </lineage>
</organism>
<keyword evidence="11" id="KW-0325">Glycoprotein</keyword>
<evidence type="ECO:0000259" key="14">
    <source>
        <dbReference type="Pfam" id="PF23598"/>
    </source>
</evidence>
<dbReference type="eggNOG" id="KOG0619">
    <property type="taxonomic scope" value="Eukaryota"/>
</dbReference>
<comment type="subcellular location">
    <subcellularLocation>
        <location evidence="1">Cell membrane</location>
        <topology evidence="1">Single-pass type I membrane protein</topology>
    </subcellularLocation>
</comment>
<dbReference type="Gramene" id="KMT16450">
    <property type="protein sequence ID" value="KMT16450"/>
    <property type="gene ID" value="BVRB_3g050730"/>
</dbReference>
<keyword evidence="6" id="KW-0732">Signal</keyword>
<dbReference type="PANTHER" id="PTHR48063:SF112">
    <property type="entry name" value="RECEPTOR LIKE PROTEIN 30-LIKE"/>
    <property type="match status" value="1"/>
</dbReference>
<sequence length="972" mass="108244">MFKLSFSDPSNRLSSWIGEDCCHWKGVICNNVTGYINQLDLRAKPVWNFAEPLSFKVASYQLQAKELDPCLVELRHLNYLDLSGNDFQRTQIPEFIGSFKHLRYLNLSMASFWGVLPPQLGNLTSLEALDLDSSNLYGSRINSDLGWISRLVNLQSLDLSGIYLTPANKAMPTLGRLPSLVKLRLQDCGLGKTHLSNAFYNLTLLSKIQFIDLSMNVLESPIPRFFTNMSSLKFLDLSFNMFNGYIPLWLKDIIELEFLSLRGNFFSHIEGKEVMGIIGNPCKFKGLDLSWNDVLEAKLENPPENFSKCITYDLKMLDLSNNKLAGALPSWLGDLKNLRRLNTGGNRLVGLIPPSIGSLPYLEELSLFRNGLNGTIPYSLQKLSSLEILDLSHNSLNGNVPSFLGKLHSLAHLELSNNHLKGTFPEVLGQHKTLMRISLSSNLLEGVVSDLHLANLSSLKSLDLRFNSLILNLTPEWKPPFQLVELQLSFCRIESQFPQWIRTQKQLTLMDLSNTGISGEVPEWFWKRNLAGVNLSHNHLTGPITNFSFETSYADLSYNLFSGSLPQGQLLSNGLVRTSLCHMKNLHLLDLQQNKLSGTIPDCWSADGIYAINLSSNKLSGLIPNSMGSLSSLSFLNLNNNSLEGKIPQTFSRLRGLIILDLGENKLSGEIPSYSAQSHPSLQILRLRRNQLDGVIPTELCSLQCLQILDLASNNLSGNIPHCIGRLNGMKSLPSAKNTSSTEIASPKPPPFPIEQTTMELLKGVELQYTTTLMFVVNLDVSSNSLVGSIPVDLANLSGLIGLNLSNNHLAGSIPKKIGEMRSLESLDLSNNMLSGTIPPSISELTFLSHLNLSYNKLHGEIPTGNQLQTLEDQSMIYAGNLGLCGDPLPHKCRSKNSNVQQAKEDKEQDDSRDKVELYVVIMLGLATGFWGVVGSLVLLKRWRRAFFQSVDSVMYFLYDHVVTRIKRTLRI</sequence>
<evidence type="ECO:0000256" key="11">
    <source>
        <dbReference type="ARBA" id="ARBA00023180"/>
    </source>
</evidence>
<dbReference type="PROSITE" id="PS51450">
    <property type="entry name" value="LRR"/>
    <property type="match status" value="1"/>
</dbReference>
<gene>
    <name evidence="15" type="ORF">BVRB_3g050730</name>
</gene>
<dbReference type="Proteomes" id="UP000035740">
    <property type="component" value="Chromosome 3"/>
</dbReference>
<dbReference type="InterPro" id="IPR055414">
    <property type="entry name" value="LRR_R13L4/SHOC2-like"/>
</dbReference>
<name>A0A0J8CRP7_BETVV</name>
<evidence type="ECO:0000256" key="5">
    <source>
        <dbReference type="ARBA" id="ARBA00022692"/>
    </source>
</evidence>
<evidence type="ECO:0000259" key="13">
    <source>
        <dbReference type="Pfam" id="PF08263"/>
    </source>
</evidence>
<evidence type="ECO:0000256" key="9">
    <source>
        <dbReference type="ARBA" id="ARBA00023136"/>
    </source>
</evidence>
<evidence type="ECO:0000256" key="12">
    <source>
        <dbReference type="SAM" id="Phobius"/>
    </source>
</evidence>
<dbReference type="OrthoDB" id="1060944at2759"/>